<evidence type="ECO:0000259" key="1">
    <source>
        <dbReference type="Pfam" id="PF06983"/>
    </source>
</evidence>
<organism evidence="2 3">
    <name type="scientific">Geodermatophilus pulveris</name>
    <dbReference type="NCBI Taxonomy" id="1564159"/>
    <lineage>
        <taxon>Bacteria</taxon>
        <taxon>Bacillati</taxon>
        <taxon>Actinomycetota</taxon>
        <taxon>Actinomycetes</taxon>
        <taxon>Geodermatophilales</taxon>
        <taxon>Geodermatophilaceae</taxon>
        <taxon>Geodermatophilus</taxon>
    </lineage>
</organism>
<dbReference type="Gene3D" id="3.30.720.100">
    <property type="match status" value="1"/>
</dbReference>
<dbReference type="Proteomes" id="UP000198373">
    <property type="component" value="Unassembled WGS sequence"/>
</dbReference>
<dbReference type="PIRSF" id="PIRSF021700">
    <property type="entry name" value="3_dmu_93_MTrfase"/>
    <property type="match status" value="1"/>
</dbReference>
<dbReference type="InterPro" id="IPR028973">
    <property type="entry name" value="PhnB-like"/>
</dbReference>
<dbReference type="CDD" id="cd06588">
    <property type="entry name" value="PhnB_like"/>
    <property type="match status" value="1"/>
</dbReference>
<dbReference type="Gene3D" id="3.30.720.110">
    <property type="match status" value="1"/>
</dbReference>
<dbReference type="SUPFAM" id="SSF54593">
    <property type="entry name" value="Glyoxalase/Bleomycin resistance protein/Dihydroxybiphenyl dioxygenase"/>
    <property type="match status" value="1"/>
</dbReference>
<dbReference type="InterPro" id="IPR029068">
    <property type="entry name" value="Glyas_Bleomycin-R_OHBP_Dase"/>
</dbReference>
<proteinExistence type="predicted"/>
<dbReference type="Pfam" id="PF06983">
    <property type="entry name" value="3-dmu-9_3-mt"/>
    <property type="match status" value="1"/>
</dbReference>
<evidence type="ECO:0000313" key="3">
    <source>
        <dbReference type="Proteomes" id="UP000198373"/>
    </source>
</evidence>
<dbReference type="InterPro" id="IPR009725">
    <property type="entry name" value="3_dmu_93_MTrfase"/>
</dbReference>
<accession>A0A239DVV8</accession>
<name>A0A239DVV8_9ACTN</name>
<keyword evidence="2" id="KW-0808">Transferase</keyword>
<dbReference type="AlphaFoldDB" id="A0A239DVV8"/>
<dbReference type="GO" id="GO:0032259">
    <property type="term" value="P:methylation"/>
    <property type="evidence" value="ECO:0007669"/>
    <property type="project" value="UniProtKB-KW"/>
</dbReference>
<reference evidence="3" key="1">
    <citation type="submission" date="2017-06" db="EMBL/GenBank/DDBJ databases">
        <authorList>
            <person name="Varghese N."/>
            <person name="Submissions S."/>
        </authorList>
    </citation>
    <scope>NUCLEOTIDE SEQUENCE [LARGE SCALE GENOMIC DNA]</scope>
    <source>
        <strain evidence="3">DSM 46839</strain>
    </source>
</reference>
<feature type="domain" description="PhnB-like" evidence="1">
    <location>
        <begin position="11"/>
        <end position="137"/>
    </location>
</feature>
<dbReference type="GO" id="GO:0008168">
    <property type="term" value="F:methyltransferase activity"/>
    <property type="evidence" value="ECO:0007669"/>
    <property type="project" value="UniProtKB-KW"/>
</dbReference>
<dbReference type="PANTHER" id="PTHR33990:SF4">
    <property type="entry name" value="PHNB-LIKE DOMAIN-CONTAINING PROTEIN"/>
    <property type="match status" value="1"/>
</dbReference>
<protein>
    <submittedName>
        <fullName evidence="2">Glyoxalase superfamily enzyme, possibly 3-demethylubiquinone-9 3-methyltransferase</fullName>
    </submittedName>
</protein>
<evidence type="ECO:0000313" key="2">
    <source>
        <dbReference type="EMBL" id="SNS36487.1"/>
    </source>
</evidence>
<dbReference type="EMBL" id="FZOO01000003">
    <property type="protein sequence ID" value="SNS36487.1"/>
    <property type="molecule type" value="Genomic_DNA"/>
</dbReference>
<gene>
    <name evidence="2" type="ORF">SAMN06893096_103391</name>
</gene>
<keyword evidence="3" id="KW-1185">Reference proteome</keyword>
<sequence>MAGPTVTAMPQQVTPFLMFTGDAEPAVELYTSLFDDARLLTLDRFGPDAAGAEGTVQQATFSIAGQVFRCFDSPPVHDFGFTPSFSIWVETASEEELDRAFAGLADGGTVLMPLDAYDFSRRFGWVQDRFGVSWQLTLT</sequence>
<keyword evidence="2" id="KW-0489">Methyltransferase</keyword>
<keyword evidence="2" id="KW-0830">Ubiquinone</keyword>
<dbReference type="PANTHER" id="PTHR33990">
    <property type="entry name" value="PROTEIN YJDN-RELATED"/>
    <property type="match status" value="1"/>
</dbReference>